<dbReference type="KEGG" id="bbd:Belba_2068"/>
<dbReference type="InterPro" id="IPR045738">
    <property type="entry name" value="DUF6088"/>
</dbReference>
<dbReference type="RefSeq" id="WP_014772603.1">
    <property type="nucleotide sequence ID" value="NC_018010.1"/>
</dbReference>
<dbReference type="PATRIC" id="fig|866536.3.peg.2127"/>
<dbReference type="AlphaFoldDB" id="I3Z5W8"/>
<evidence type="ECO:0000313" key="1">
    <source>
        <dbReference type="EMBL" id="AFL84636.1"/>
    </source>
</evidence>
<protein>
    <submittedName>
        <fullName evidence="1">Uncharacterized protein</fullName>
    </submittedName>
</protein>
<organism evidence="1 2">
    <name type="scientific">Belliella baltica (strain DSM 15883 / CIP 108006 / LMG 21964 / BA134)</name>
    <dbReference type="NCBI Taxonomy" id="866536"/>
    <lineage>
        <taxon>Bacteria</taxon>
        <taxon>Pseudomonadati</taxon>
        <taxon>Bacteroidota</taxon>
        <taxon>Cytophagia</taxon>
        <taxon>Cytophagales</taxon>
        <taxon>Cyclobacteriaceae</taxon>
        <taxon>Belliella</taxon>
    </lineage>
</organism>
<reference evidence="2" key="1">
    <citation type="submission" date="2012-06" db="EMBL/GenBank/DDBJ databases">
        <title>The complete genome of Belliella baltica DSM 15883.</title>
        <authorList>
            <person name="Lucas S."/>
            <person name="Copeland A."/>
            <person name="Lapidus A."/>
            <person name="Goodwin L."/>
            <person name="Pitluck S."/>
            <person name="Peters L."/>
            <person name="Mikhailova N."/>
            <person name="Davenport K."/>
            <person name="Kyrpides N."/>
            <person name="Mavromatis K."/>
            <person name="Pagani I."/>
            <person name="Ivanova N."/>
            <person name="Ovchinnikova G."/>
            <person name="Zeytun A."/>
            <person name="Detter J.C."/>
            <person name="Han C."/>
            <person name="Land M."/>
            <person name="Hauser L."/>
            <person name="Markowitz V."/>
            <person name="Cheng J.-F."/>
            <person name="Hugenholtz P."/>
            <person name="Woyke T."/>
            <person name="Wu D."/>
            <person name="Tindall B."/>
            <person name="Pomrenke H."/>
            <person name="Brambilla E."/>
            <person name="Klenk H.-P."/>
            <person name="Eisen J.A."/>
        </authorList>
    </citation>
    <scope>NUCLEOTIDE SEQUENCE [LARGE SCALE GENOMIC DNA]</scope>
    <source>
        <strain evidence="2">DSM 15883 / CIP 108006 / LMG 21964 / BA134</strain>
    </source>
</reference>
<dbReference type="HOGENOM" id="CLU_097848_0_0_10"/>
<dbReference type="STRING" id="866536.Belba_2068"/>
<gene>
    <name evidence="1" type="ordered locus">Belba_2068</name>
</gene>
<proteinExistence type="predicted"/>
<name>I3Z5W8_BELBD</name>
<evidence type="ECO:0000313" key="2">
    <source>
        <dbReference type="Proteomes" id="UP000006050"/>
    </source>
</evidence>
<sequence>MKVAEQIRKSIERIPEGQPFGYADLGIEANDFFSAAKALERLQKNGTIKKVSKGLFYIPRKTIFGELGPDSNELLKRYLFEDGKRVAYETGFSLYNRLGLTTQMAFKIKVATRGNLIKINIGALKVSSVKSYVNITEQNYQLLGYLDALKDIKRIPDCSVVQAVRRMGFLIKDLTTKERKEIIQYALFYPARVRALLGAIVENLNLKLNLDELKTSLNPLTKVNLGIKEAELPTIKNWNIE</sequence>
<dbReference type="eggNOG" id="COG5340">
    <property type="taxonomic scope" value="Bacteria"/>
</dbReference>
<keyword evidence="2" id="KW-1185">Reference proteome</keyword>
<dbReference type="Proteomes" id="UP000006050">
    <property type="component" value="Chromosome"/>
</dbReference>
<dbReference type="Pfam" id="PF19570">
    <property type="entry name" value="DUF6088"/>
    <property type="match status" value="1"/>
</dbReference>
<dbReference type="OrthoDB" id="9798200at2"/>
<dbReference type="EMBL" id="CP003281">
    <property type="protein sequence ID" value="AFL84636.1"/>
    <property type="molecule type" value="Genomic_DNA"/>
</dbReference>
<accession>I3Z5W8</accession>